<proteinExistence type="predicted"/>
<evidence type="ECO:0000256" key="1">
    <source>
        <dbReference type="SAM" id="MobiDB-lite"/>
    </source>
</evidence>
<dbReference type="AlphaFoldDB" id="A0A1X0D101"/>
<dbReference type="GO" id="GO:0006313">
    <property type="term" value="P:DNA transposition"/>
    <property type="evidence" value="ECO:0007669"/>
    <property type="project" value="InterPro"/>
</dbReference>
<feature type="compositionally biased region" description="Basic residues" evidence="1">
    <location>
        <begin position="343"/>
        <end position="358"/>
    </location>
</feature>
<dbReference type="InterPro" id="IPR047650">
    <property type="entry name" value="Transpos_IS110"/>
</dbReference>
<feature type="region of interest" description="Disordered" evidence="1">
    <location>
        <begin position="343"/>
        <end position="362"/>
    </location>
</feature>
<dbReference type="PANTHER" id="PTHR33055:SF15">
    <property type="entry name" value="TRANSPOSASE-RELATED"/>
    <property type="match status" value="1"/>
</dbReference>
<feature type="domain" description="Transposase IS110-like N-terminal" evidence="2">
    <location>
        <begin position="9"/>
        <end position="156"/>
    </location>
</feature>
<dbReference type="GO" id="GO:0003677">
    <property type="term" value="F:DNA binding"/>
    <property type="evidence" value="ECO:0007669"/>
    <property type="project" value="InterPro"/>
</dbReference>
<accession>A0A1X0D101</accession>
<dbReference type="InterPro" id="IPR003346">
    <property type="entry name" value="Transposase_20"/>
</dbReference>
<dbReference type="NCBIfam" id="NF033542">
    <property type="entry name" value="transpos_IS110"/>
    <property type="match status" value="1"/>
</dbReference>
<evidence type="ECO:0000259" key="2">
    <source>
        <dbReference type="Pfam" id="PF01548"/>
    </source>
</evidence>
<dbReference type="PANTHER" id="PTHR33055">
    <property type="entry name" value="TRANSPOSASE FOR INSERTION SEQUENCE ELEMENT IS1111A"/>
    <property type="match status" value="1"/>
</dbReference>
<dbReference type="Pfam" id="PF02371">
    <property type="entry name" value="Transposase_20"/>
    <property type="match status" value="1"/>
</dbReference>
<sequence length="430" mass="47298">MEVVHRRCAGLDVSKKDAKVCVRVQGQGRRATTTTVSTWGSTTSQILALREHLLAEQVSCVVIESTSDYWKPFYYLLEDALPVILANAKAVRNVPGRKTDVSDAMWLADLGAHGLVRASFVPPQPIRELRDLTRARTMITRARTKEIQRLEKLLEDAGIKLSAVASDIVGVSGRAMLEALIAGQRDPAVLADLAKQRLREKIPALTEALRGRFNDHHAFMTRLYLDRIDAHDADVARLDERIEEAIQPFQAIRELLMSIPGFSTIVADVFIAETGADMSVFPTAAHLASWAGVVPGCNESAGRVKSAATRAGNRYLKAALGVAALSAARSKDTYYNARYRRIAGSRPPQPKRRNRTKAQHSSPAGMIALVALEHKMLTDAYNMLINGAFYRDPGPGYYTRHHPSKTKANAIKQLEALGYNVILEPLTEVA</sequence>
<feature type="domain" description="Transposase IS116/IS110/IS902 C-terminal" evidence="3">
    <location>
        <begin position="254"/>
        <end position="339"/>
    </location>
</feature>
<keyword evidence="5" id="KW-1185">Reference proteome</keyword>
<comment type="caution">
    <text evidence="4">The sequence shown here is derived from an EMBL/GenBank/DDBJ whole genome shotgun (WGS) entry which is preliminary data.</text>
</comment>
<name>A0A1X0D101_MYCHE</name>
<dbReference type="STRING" id="53376.BST25_23230"/>
<evidence type="ECO:0000313" key="4">
    <source>
        <dbReference type="EMBL" id="ORA66104.1"/>
    </source>
</evidence>
<reference evidence="4 5" key="1">
    <citation type="submission" date="2017-02" db="EMBL/GenBank/DDBJ databases">
        <title>The new phylogeny of genus Mycobacterium.</title>
        <authorList>
            <person name="Tortoli E."/>
            <person name="Trovato A."/>
            <person name="Cirillo D.M."/>
        </authorList>
    </citation>
    <scope>NUCLEOTIDE SEQUENCE [LARGE SCALE GENOMIC DNA]</scope>
    <source>
        <strain evidence="4 5">DSM 44471</strain>
    </source>
</reference>
<dbReference type="Pfam" id="PF01548">
    <property type="entry name" value="DEDD_Tnp_IS110"/>
    <property type="match status" value="1"/>
</dbReference>
<dbReference type="RefSeq" id="WP_083077656.1">
    <property type="nucleotide sequence ID" value="NZ_AP022615.1"/>
</dbReference>
<dbReference type="InterPro" id="IPR002525">
    <property type="entry name" value="Transp_IS110-like_N"/>
</dbReference>
<protein>
    <submittedName>
        <fullName evidence="4">IS110 family transposase</fullName>
    </submittedName>
</protein>
<dbReference type="Proteomes" id="UP000192566">
    <property type="component" value="Unassembled WGS sequence"/>
</dbReference>
<dbReference type="GO" id="GO:0004803">
    <property type="term" value="F:transposase activity"/>
    <property type="evidence" value="ECO:0007669"/>
    <property type="project" value="InterPro"/>
</dbReference>
<dbReference type="EMBL" id="MVHR01000083">
    <property type="protein sequence ID" value="ORA66104.1"/>
    <property type="molecule type" value="Genomic_DNA"/>
</dbReference>
<gene>
    <name evidence="4" type="ORF">BST25_23230</name>
</gene>
<organism evidence="4 5">
    <name type="scientific">Mycobacterium heidelbergense</name>
    <dbReference type="NCBI Taxonomy" id="53376"/>
    <lineage>
        <taxon>Bacteria</taxon>
        <taxon>Bacillati</taxon>
        <taxon>Actinomycetota</taxon>
        <taxon>Actinomycetes</taxon>
        <taxon>Mycobacteriales</taxon>
        <taxon>Mycobacteriaceae</taxon>
        <taxon>Mycobacterium</taxon>
        <taxon>Mycobacterium simiae complex</taxon>
    </lineage>
</organism>
<evidence type="ECO:0000259" key="3">
    <source>
        <dbReference type="Pfam" id="PF02371"/>
    </source>
</evidence>
<dbReference type="OrthoDB" id="9815354at2"/>
<evidence type="ECO:0000313" key="5">
    <source>
        <dbReference type="Proteomes" id="UP000192566"/>
    </source>
</evidence>